<feature type="region of interest" description="Disordered" evidence="1">
    <location>
        <begin position="215"/>
        <end position="351"/>
    </location>
</feature>
<comment type="caution">
    <text evidence="2">The sequence shown here is derived from an EMBL/GenBank/DDBJ whole genome shotgun (WGS) entry which is preliminary data.</text>
</comment>
<feature type="compositionally biased region" description="Basic and acidic residues" evidence="1">
    <location>
        <begin position="235"/>
        <end position="269"/>
    </location>
</feature>
<reference evidence="2 3" key="3">
    <citation type="journal article" date="2015" name="Genome Announc.">
        <title>Draft Genome Sequence of the Archiascomycetous Yeast Saitoella complicata.</title>
        <authorList>
            <person name="Yamauchi K."/>
            <person name="Kondo S."/>
            <person name="Hamamoto M."/>
            <person name="Takahashi Y."/>
            <person name="Ogura Y."/>
            <person name="Hayashi T."/>
            <person name="Nishida H."/>
        </authorList>
    </citation>
    <scope>NUCLEOTIDE SEQUENCE [LARGE SCALE GENOMIC DNA]</scope>
    <source>
        <strain evidence="2 3">NRRL Y-17804</strain>
    </source>
</reference>
<dbReference type="Pfam" id="PF10309">
    <property type="entry name" value="NCBP3"/>
    <property type="match status" value="1"/>
</dbReference>
<feature type="compositionally biased region" description="Basic and acidic residues" evidence="1">
    <location>
        <begin position="308"/>
        <end position="333"/>
    </location>
</feature>
<feature type="region of interest" description="Disordered" evidence="1">
    <location>
        <begin position="380"/>
        <end position="471"/>
    </location>
</feature>
<dbReference type="GO" id="GO:0000340">
    <property type="term" value="F:RNA 7-methylguanosine cap binding"/>
    <property type="evidence" value="ECO:0007669"/>
    <property type="project" value="InterPro"/>
</dbReference>
<gene>
    <name evidence="2" type="ORF">G7K_2413-t1</name>
</gene>
<dbReference type="EMBL" id="BACD03000013">
    <property type="protein sequence ID" value="GAO48233.1"/>
    <property type="molecule type" value="Genomic_DNA"/>
</dbReference>
<proteinExistence type="predicted"/>
<reference evidence="2 3" key="1">
    <citation type="journal article" date="2011" name="J. Gen. Appl. Microbiol.">
        <title>Draft genome sequencing of the enigmatic yeast Saitoella complicata.</title>
        <authorList>
            <person name="Nishida H."/>
            <person name="Hamamoto M."/>
            <person name="Sugiyama J."/>
        </authorList>
    </citation>
    <scope>NUCLEOTIDE SEQUENCE [LARGE SCALE GENOMIC DNA]</scope>
    <source>
        <strain evidence="2 3">NRRL Y-17804</strain>
    </source>
</reference>
<protein>
    <submittedName>
        <fullName evidence="2">Uncharacterized protein</fullName>
    </submittedName>
</protein>
<dbReference type="GO" id="GO:0003729">
    <property type="term" value="F:mRNA binding"/>
    <property type="evidence" value="ECO:0007669"/>
    <property type="project" value="InterPro"/>
</dbReference>
<keyword evidence="3" id="KW-1185">Reference proteome</keyword>
<dbReference type="AlphaFoldDB" id="A0A0E9NEJ4"/>
<reference evidence="2 3" key="2">
    <citation type="journal article" date="2014" name="J. Gen. Appl. Microbiol.">
        <title>The early diverging ascomycetous budding yeast Saitoella complicata has three histone deacetylases belonging to the Clr6, Hos2, and Rpd3 lineages.</title>
        <authorList>
            <person name="Nishida H."/>
            <person name="Matsumoto T."/>
            <person name="Kondo S."/>
            <person name="Hamamoto M."/>
            <person name="Yoshikawa H."/>
        </authorList>
    </citation>
    <scope>NUCLEOTIDE SEQUENCE [LARGE SCALE GENOMIC DNA]</scope>
    <source>
        <strain evidence="2 3">NRRL Y-17804</strain>
    </source>
</reference>
<dbReference type="PANTHER" id="PTHR16291:SF0">
    <property type="entry name" value="NUCLEAR CAP-BINDING PROTEIN SUBUNIT 3"/>
    <property type="match status" value="1"/>
</dbReference>
<dbReference type="Proteomes" id="UP000033140">
    <property type="component" value="Unassembled WGS sequence"/>
</dbReference>
<dbReference type="InterPro" id="IPR019416">
    <property type="entry name" value="NCBP3"/>
</dbReference>
<feature type="compositionally biased region" description="Basic and acidic residues" evidence="1">
    <location>
        <begin position="426"/>
        <end position="441"/>
    </location>
</feature>
<dbReference type="GO" id="GO:0005634">
    <property type="term" value="C:nucleus"/>
    <property type="evidence" value="ECO:0007669"/>
    <property type="project" value="TreeGrafter"/>
</dbReference>
<accession>A0A0E9NEJ4</accession>
<sequence length="471" mass="52545">MLSLFYVLVVCTVYLNWFFGCLTRPRHDYYLHVRNRVERREMDNIDSTAGMAEPQDSFDIDMEMDVDEETLTYDEQAALNNAQAQQADPAAQEVLGSVQSRIDNYYNTNAGDAQADPNEIRKEAIHLRGVDELSTDAITDWANGNAPLAPLKKVEWVNDSSCNLIYLDGQTAAAALAAFTVQAAQTPADPTVLRDVKDNEKDGKITKLQARIARVGDKKVPKAREQSRYYLFNPPKEELDRDRNGERRPRGGHRENSYRRRDYSRDRRYSKSRSGSRGEYRRRGRSRSRSPDAYARTYSRSRSPGRRYGRDRSRRRGADDDLFPEKAARRDDGDLFPSKVRAAAGGNDDLFPAKVSVSAHSRGRGGDLFPEKVTSGRLASDSLLQSGRGTTLADRLAPSGRSLADRLGPSTSSLADRLGPANDAGRLTRSEGDDLFPEKVVGKQGGRMIGSDGAAPSGGRRQNRRRAEDMM</sequence>
<evidence type="ECO:0000313" key="2">
    <source>
        <dbReference type="EMBL" id="GAO48233.1"/>
    </source>
</evidence>
<organism evidence="2 3">
    <name type="scientific">Saitoella complicata (strain BCRC 22490 / CBS 7301 / JCM 7358 / NBRC 10748 / NRRL Y-17804)</name>
    <dbReference type="NCBI Taxonomy" id="698492"/>
    <lineage>
        <taxon>Eukaryota</taxon>
        <taxon>Fungi</taxon>
        <taxon>Dikarya</taxon>
        <taxon>Ascomycota</taxon>
        <taxon>Taphrinomycotina</taxon>
        <taxon>Taphrinomycotina incertae sedis</taxon>
        <taxon>Saitoella</taxon>
    </lineage>
</organism>
<dbReference type="STRING" id="698492.A0A0E9NEJ4"/>
<name>A0A0E9NEJ4_SAICN</name>
<evidence type="ECO:0000256" key="1">
    <source>
        <dbReference type="SAM" id="MobiDB-lite"/>
    </source>
</evidence>
<evidence type="ECO:0000313" key="3">
    <source>
        <dbReference type="Proteomes" id="UP000033140"/>
    </source>
</evidence>
<feature type="compositionally biased region" description="Basic and acidic residues" evidence="1">
    <location>
        <begin position="215"/>
        <end position="227"/>
    </location>
</feature>
<dbReference type="PANTHER" id="PTHR16291">
    <property type="entry name" value="NUCLEAR CAP-BINDING PROTEIN SUBUNIT 3"/>
    <property type="match status" value="1"/>
</dbReference>